<dbReference type="SUPFAM" id="SSF47240">
    <property type="entry name" value="Ferritin-like"/>
    <property type="match status" value="1"/>
</dbReference>
<keyword evidence="4" id="KW-0238">DNA-binding</keyword>
<dbReference type="PIRSF" id="PIRSF005900">
    <property type="entry name" value="Dps"/>
    <property type="match status" value="1"/>
</dbReference>
<dbReference type="PROSITE" id="PS00818">
    <property type="entry name" value="DPS_1"/>
    <property type="match status" value="1"/>
</dbReference>
<feature type="domain" description="Ferritin/DPS" evidence="3">
    <location>
        <begin position="37"/>
        <end position="171"/>
    </location>
</feature>
<dbReference type="EMBL" id="BAET01000033">
    <property type="protein sequence ID" value="GAB56823.1"/>
    <property type="molecule type" value="Genomic_DNA"/>
</dbReference>
<dbReference type="InterPro" id="IPR012347">
    <property type="entry name" value="Ferritin-like"/>
</dbReference>
<evidence type="ECO:0000313" key="5">
    <source>
        <dbReference type="Proteomes" id="UP000053586"/>
    </source>
</evidence>
<dbReference type="Gene3D" id="1.20.1260.10">
    <property type="match status" value="1"/>
</dbReference>
<comment type="similarity">
    <text evidence="1 2">Belongs to the Dps family.</text>
</comment>
<dbReference type="STRING" id="56804.BAE46_02410"/>
<accession>H5TFE3</accession>
<dbReference type="Proteomes" id="UP000053586">
    <property type="component" value="Unassembled WGS sequence"/>
</dbReference>
<reference evidence="4 5" key="2">
    <citation type="journal article" date="2017" name="Antonie Van Leeuwenhoek">
        <title>Rhizobium rhizosphaerae sp. nov., a novel species isolated from rice rhizosphere.</title>
        <authorList>
            <person name="Zhao J.J."/>
            <person name="Zhang J."/>
            <person name="Zhang R.J."/>
            <person name="Zhang C.W."/>
            <person name="Yin H.Q."/>
            <person name="Zhang X.X."/>
        </authorList>
    </citation>
    <scope>NUCLEOTIDE SEQUENCE [LARGE SCALE GENOMIC DNA]</scope>
    <source>
        <strain evidence="4 5">ACAM 611</strain>
    </source>
</reference>
<dbReference type="GO" id="GO:0016722">
    <property type="term" value="F:oxidoreductase activity, acting on metal ions"/>
    <property type="evidence" value="ECO:0007669"/>
    <property type="project" value="InterPro"/>
</dbReference>
<dbReference type="PRINTS" id="PR01346">
    <property type="entry name" value="HELNAPAPROT"/>
</dbReference>
<protein>
    <submittedName>
        <fullName evidence="4">Starvation-inducible DNA-binding protein</fullName>
    </submittedName>
</protein>
<dbReference type="InterPro" id="IPR023188">
    <property type="entry name" value="DPS_DNA-bd_CS"/>
</dbReference>
<organism evidence="4 5">
    <name type="scientific">Glaciecola punicea ACAM 611</name>
    <dbReference type="NCBI Taxonomy" id="1121923"/>
    <lineage>
        <taxon>Bacteria</taxon>
        <taxon>Pseudomonadati</taxon>
        <taxon>Pseudomonadota</taxon>
        <taxon>Gammaproteobacteria</taxon>
        <taxon>Alteromonadales</taxon>
        <taxon>Alteromonadaceae</taxon>
        <taxon>Glaciecola</taxon>
    </lineage>
</organism>
<dbReference type="Pfam" id="PF00210">
    <property type="entry name" value="Ferritin"/>
    <property type="match status" value="1"/>
</dbReference>
<dbReference type="AlphaFoldDB" id="H5TFE3"/>
<dbReference type="PANTHER" id="PTHR42932">
    <property type="entry name" value="GENERAL STRESS PROTEIN 20U"/>
    <property type="match status" value="1"/>
</dbReference>
<dbReference type="CDD" id="cd01043">
    <property type="entry name" value="DPS"/>
    <property type="match status" value="1"/>
</dbReference>
<evidence type="ECO:0000256" key="2">
    <source>
        <dbReference type="RuleBase" id="RU003875"/>
    </source>
</evidence>
<evidence type="ECO:0000259" key="3">
    <source>
        <dbReference type="Pfam" id="PF00210"/>
    </source>
</evidence>
<reference evidence="4 5" key="1">
    <citation type="journal article" date="2012" name="J. Bacteriol.">
        <title>Genome sequence of proteorhodopsin-containing sea ice bacterium Glaciecola punicea ACAM 611T.</title>
        <authorList>
            <person name="Qin Q.-L."/>
            <person name="Xie B.-B."/>
            <person name="Shu Y.-L."/>
            <person name="Rong J.-C."/>
            <person name="Zhao D.-L."/>
            <person name="Zhang X.-Y."/>
            <person name="Chen X.-L."/>
            <person name="Zhou B.-C."/>
            <person name="Zhanga Y.-Z."/>
        </authorList>
    </citation>
    <scope>NUCLEOTIDE SEQUENCE [LARGE SCALE GENOMIC DNA]</scope>
    <source>
        <strain evidence="4 5">ACAM 611</strain>
    </source>
</reference>
<sequence length="174" mass="19825">MDPKWSVCQTEYLTIEGNMSNIDIGINENDRREIANGLKKLLADSYTLYLQTHNFHWNVTGPQFRELHLMFEEHYTELATAVDDVAERIRTLDVAVPATYKAFAELSSIKEVDGVPQASHMVTLLMQGHEAVVKTCRDVLKLSQKADDESTSALVSDRMRVHEKTAWMLRATQK</sequence>
<dbReference type="GO" id="GO:0003677">
    <property type="term" value="F:DNA binding"/>
    <property type="evidence" value="ECO:0007669"/>
    <property type="project" value="UniProtKB-KW"/>
</dbReference>
<evidence type="ECO:0000256" key="1">
    <source>
        <dbReference type="ARBA" id="ARBA00009497"/>
    </source>
</evidence>
<dbReference type="GO" id="GO:0008199">
    <property type="term" value="F:ferric iron binding"/>
    <property type="evidence" value="ECO:0007669"/>
    <property type="project" value="InterPro"/>
</dbReference>
<keyword evidence="5" id="KW-1185">Reference proteome</keyword>
<dbReference type="InterPro" id="IPR008331">
    <property type="entry name" value="Ferritin_DPS_dom"/>
</dbReference>
<gene>
    <name evidence="4" type="primary">dps</name>
    <name evidence="4" type="ORF">GPUN_2709</name>
</gene>
<dbReference type="PANTHER" id="PTHR42932:SF3">
    <property type="entry name" value="DNA PROTECTION DURING STARVATION PROTEIN"/>
    <property type="match status" value="1"/>
</dbReference>
<name>H5TFE3_9ALTE</name>
<dbReference type="InterPro" id="IPR009078">
    <property type="entry name" value="Ferritin-like_SF"/>
</dbReference>
<comment type="caution">
    <text evidence="4">The sequence shown here is derived from an EMBL/GenBank/DDBJ whole genome shotgun (WGS) entry which is preliminary data.</text>
</comment>
<dbReference type="InterPro" id="IPR002177">
    <property type="entry name" value="DPS_DNA-bd"/>
</dbReference>
<evidence type="ECO:0000313" key="4">
    <source>
        <dbReference type="EMBL" id="GAB56823.1"/>
    </source>
</evidence>
<dbReference type="eggNOG" id="COG0783">
    <property type="taxonomic scope" value="Bacteria"/>
</dbReference>
<proteinExistence type="inferred from homology"/>